<evidence type="ECO:0000313" key="9">
    <source>
        <dbReference type="Proteomes" id="UP000033999"/>
    </source>
</evidence>
<dbReference type="Pfam" id="PF13370">
    <property type="entry name" value="Fer4_13"/>
    <property type="match status" value="1"/>
</dbReference>
<protein>
    <recommendedName>
        <fullName evidence="6">Ferredoxin</fullName>
    </recommendedName>
</protein>
<dbReference type="GO" id="GO:0051536">
    <property type="term" value="F:iron-sulfur cluster binding"/>
    <property type="evidence" value="ECO:0007669"/>
    <property type="project" value="UniProtKB-KW"/>
</dbReference>
<evidence type="ECO:0000256" key="3">
    <source>
        <dbReference type="ARBA" id="ARBA00022982"/>
    </source>
</evidence>
<evidence type="ECO:0000256" key="6">
    <source>
        <dbReference type="RuleBase" id="RU368020"/>
    </source>
</evidence>
<accession>A0A0G1MEU4</accession>
<dbReference type="PROSITE" id="PS51379">
    <property type="entry name" value="4FE4S_FER_2"/>
    <property type="match status" value="1"/>
</dbReference>
<proteinExistence type="predicted"/>
<dbReference type="SUPFAM" id="SSF54862">
    <property type="entry name" value="4Fe-4S ferredoxins"/>
    <property type="match status" value="1"/>
</dbReference>
<dbReference type="PRINTS" id="PR00352">
    <property type="entry name" value="3FE4SFRDOXIN"/>
</dbReference>
<dbReference type="PANTHER" id="PTHR36923:SF3">
    <property type="entry name" value="FERREDOXIN"/>
    <property type="match status" value="1"/>
</dbReference>
<keyword evidence="2 6" id="KW-0479">Metal-binding</keyword>
<evidence type="ECO:0000259" key="7">
    <source>
        <dbReference type="PROSITE" id="PS51379"/>
    </source>
</evidence>
<name>A0A0G1MEU4_9BACT</name>
<evidence type="ECO:0000256" key="1">
    <source>
        <dbReference type="ARBA" id="ARBA00022448"/>
    </source>
</evidence>
<comment type="function">
    <text evidence="6">Ferredoxins are iron-sulfur proteins that transfer electrons in a wide variety of metabolic reactions.</text>
</comment>
<dbReference type="InterPro" id="IPR017900">
    <property type="entry name" value="4Fe4S_Fe_S_CS"/>
</dbReference>
<comment type="caution">
    <text evidence="8">The sequence shown here is derived from an EMBL/GenBank/DDBJ whole genome shotgun (WGS) entry which is preliminary data.</text>
</comment>
<evidence type="ECO:0000313" key="8">
    <source>
        <dbReference type="EMBL" id="KKU06841.1"/>
    </source>
</evidence>
<dbReference type="PANTHER" id="PTHR36923">
    <property type="entry name" value="FERREDOXIN"/>
    <property type="match status" value="1"/>
</dbReference>
<keyword evidence="5 6" id="KW-0411">Iron-sulfur</keyword>
<dbReference type="GO" id="GO:0009055">
    <property type="term" value="F:electron transfer activity"/>
    <property type="evidence" value="ECO:0007669"/>
    <property type="project" value="UniProtKB-UniRule"/>
</dbReference>
<dbReference type="InterPro" id="IPR017896">
    <property type="entry name" value="4Fe4S_Fe-S-bd"/>
</dbReference>
<evidence type="ECO:0000256" key="5">
    <source>
        <dbReference type="ARBA" id="ARBA00023014"/>
    </source>
</evidence>
<dbReference type="InterPro" id="IPR001080">
    <property type="entry name" value="3Fe4S_ferredoxin"/>
</dbReference>
<gene>
    <name evidence="8" type="ORF">UX10_C0021G0017</name>
</gene>
<dbReference type="AlphaFoldDB" id="A0A0G1MEU4"/>
<reference evidence="8 9" key="1">
    <citation type="journal article" date="2015" name="Nature">
        <title>rRNA introns, odd ribosomes, and small enigmatic genomes across a large radiation of phyla.</title>
        <authorList>
            <person name="Brown C.T."/>
            <person name="Hug L.A."/>
            <person name="Thomas B.C."/>
            <person name="Sharon I."/>
            <person name="Castelle C.J."/>
            <person name="Singh A."/>
            <person name="Wilkins M.J."/>
            <person name="Williams K.H."/>
            <person name="Banfield J.F."/>
        </authorList>
    </citation>
    <scope>NUCLEOTIDE SEQUENCE [LARGE SCALE GENOMIC DNA]</scope>
</reference>
<dbReference type="Gene3D" id="3.30.70.20">
    <property type="match status" value="1"/>
</dbReference>
<evidence type="ECO:0000256" key="2">
    <source>
        <dbReference type="ARBA" id="ARBA00022723"/>
    </source>
</evidence>
<dbReference type="InterPro" id="IPR051269">
    <property type="entry name" value="Fe-S_cluster_ET"/>
</dbReference>
<feature type="domain" description="4Fe-4S ferredoxin-type" evidence="7">
    <location>
        <begin position="2"/>
        <end position="30"/>
    </location>
</feature>
<keyword evidence="1 6" id="KW-0813">Transport</keyword>
<dbReference type="EMBL" id="LCKX01000021">
    <property type="protein sequence ID" value="KKU06841.1"/>
    <property type="molecule type" value="Genomic_DNA"/>
</dbReference>
<dbReference type="Proteomes" id="UP000033999">
    <property type="component" value="Unassembled WGS sequence"/>
</dbReference>
<sequence length="66" mass="7137">MKKPIVDQNKCDGCGTCIALCPGSFKWNDHAKAEGIFPPAEDNDMLETAHLACPTEAISLEDSNDE</sequence>
<organism evidence="8 9">
    <name type="scientific">Candidatus Magasanikbacteria bacterium GW2011_GWA2_45_39</name>
    <dbReference type="NCBI Taxonomy" id="1619041"/>
    <lineage>
        <taxon>Bacteria</taxon>
        <taxon>Candidatus Magasanikiibacteriota</taxon>
    </lineage>
</organism>
<dbReference type="GO" id="GO:0005506">
    <property type="term" value="F:iron ion binding"/>
    <property type="evidence" value="ECO:0007669"/>
    <property type="project" value="UniProtKB-UniRule"/>
</dbReference>
<evidence type="ECO:0000256" key="4">
    <source>
        <dbReference type="ARBA" id="ARBA00023004"/>
    </source>
</evidence>
<dbReference type="PROSITE" id="PS00198">
    <property type="entry name" value="4FE4S_FER_1"/>
    <property type="match status" value="1"/>
</dbReference>
<keyword evidence="4 6" id="KW-0408">Iron</keyword>
<keyword evidence="3 6" id="KW-0249">Electron transport</keyword>